<feature type="compositionally biased region" description="Basic and acidic residues" evidence="4">
    <location>
        <begin position="251"/>
        <end position="261"/>
    </location>
</feature>
<comment type="subcellular location">
    <subcellularLocation>
        <location evidence="1">Nucleus</location>
    </subcellularLocation>
</comment>
<name>A0A4Y9YXG8_9AGAM</name>
<protein>
    <recommendedName>
        <fullName evidence="5">RED-like N-terminal domain-containing protein</fullName>
    </recommendedName>
</protein>
<dbReference type="Pfam" id="PF07808">
    <property type="entry name" value="RED_N"/>
    <property type="match status" value="1"/>
</dbReference>
<evidence type="ECO:0000256" key="1">
    <source>
        <dbReference type="ARBA" id="ARBA00004123"/>
    </source>
</evidence>
<dbReference type="GO" id="GO:0005634">
    <property type="term" value="C:nucleus"/>
    <property type="evidence" value="ECO:0007669"/>
    <property type="project" value="UniProtKB-SubCell"/>
</dbReference>
<feature type="coiled-coil region" evidence="3">
    <location>
        <begin position="141"/>
        <end position="209"/>
    </location>
</feature>
<feature type="compositionally biased region" description="Basic residues" evidence="4">
    <location>
        <begin position="464"/>
        <end position="473"/>
    </location>
</feature>
<dbReference type="Proteomes" id="UP000298327">
    <property type="component" value="Unassembled WGS sequence"/>
</dbReference>
<feature type="domain" description="RED-like N-terminal" evidence="5">
    <location>
        <begin position="117"/>
        <end position="221"/>
    </location>
</feature>
<evidence type="ECO:0000259" key="5">
    <source>
        <dbReference type="Pfam" id="PF07808"/>
    </source>
</evidence>
<keyword evidence="3" id="KW-0175">Coiled coil</keyword>
<feature type="compositionally biased region" description="Basic and acidic residues" evidence="4">
    <location>
        <begin position="227"/>
        <end position="242"/>
    </location>
</feature>
<dbReference type="InterPro" id="IPR039896">
    <property type="entry name" value="Red-like"/>
</dbReference>
<evidence type="ECO:0000256" key="3">
    <source>
        <dbReference type="SAM" id="Coils"/>
    </source>
</evidence>
<proteinExistence type="predicted"/>
<feature type="region of interest" description="Disordered" evidence="4">
    <location>
        <begin position="18"/>
        <end position="132"/>
    </location>
</feature>
<feature type="compositionally biased region" description="Low complexity" evidence="4">
    <location>
        <begin position="76"/>
        <end position="90"/>
    </location>
</feature>
<evidence type="ECO:0000256" key="2">
    <source>
        <dbReference type="ARBA" id="ARBA00023242"/>
    </source>
</evidence>
<dbReference type="AlphaFoldDB" id="A0A4Y9YXG8"/>
<feature type="compositionally biased region" description="Low complexity" evidence="4">
    <location>
        <begin position="31"/>
        <end position="46"/>
    </location>
</feature>
<dbReference type="EMBL" id="SEOQ01000263">
    <property type="protein sequence ID" value="TFY66261.1"/>
    <property type="molecule type" value="Genomic_DNA"/>
</dbReference>
<feature type="region of interest" description="Disordered" evidence="4">
    <location>
        <begin position="213"/>
        <end position="500"/>
    </location>
</feature>
<dbReference type="STRING" id="205917.A0A4Y9YXG8"/>
<comment type="caution">
    <text evidence="6">The sequence shown here is derived from an EMBL/GenBank/DDBJ whole genome shotgun (WGS) entry which is preliminary data.</text>
</comment>
<evidence type="ECO:0000313" key="6">
    <source>
        <dbReference type="EMBL" id="TFY66261.1"/>
    </source>
</evidence>
<organism evidence="6 7">
    <name type="scientific">Dentipellis fragilis</name>
    <dbReference type="NCBI Taxonomy" id="205917"/>
    <lineage>
        <taxon>Eukaryota</taxon>
        <taxon>Fungi</taxon>
        <taxon>Dikarya</taxon>
        <taxon>Basidiomycota</taxon>
        <taxon>Agaricomycotina</taxon>
        <taxon>Agaricomycetes</taxon>
        <taxon>Russulales</taxon>
        <taxon>Hericiaceae</taxon>
        <taxon>Dentipellis</taxon>
    </lineage>
</organism>
<reference evidence="6 7" key="1">
    <citation type="submission" date="2019-02" db="EMBL/GenBank/DDBJ databases">
        <title>Genome sequencing of the rare red list fungi Dentipellis fragilis.</title>
        <authorList>
            <person name="Buettner E."/>
            <person name="Kellner H."/>
        </authorList>
    </citation>
    <scope>NUCLEOTIDE SEQUENCE [LARGE SCALE GENOMIC DNA]</scope>
    <source>
        <strain evidence="6 7">DSM 105465</strain>
    </source>
</reference>
<feature type="compositionally biased region" description="Acidic residues" evidence="4">
    <location>
        <begin position="333"/>
        <end position="343"/>
    </location>
</feature>
<dbReference type="OrthoDB" id="3366823at2759"/>
<evidence type="ECO:0000256" key="4">
    <source>
        <dbReference type="SAM" id="MobiDB-lite"/>
    </source>
</evidence>
<feature type="compositionally biased region" description="Basic and acidic residues" evidence="4">
    <location>
        <begin position="120"/>
        <end position="132"/>
    </location>
</feature>
<feature type="compositionally biased region" description="Polar residues" evidence="4">
    <location>
        <begin position="405"/>
        <end position="417"/>
    </location>
</feature>
<feature type="compositionally biased region" description="Basic and acidic residues" evidence="4">
    <location>
        <begin position="474"/>
        <end position="500"/>
    </location>
</feature>
<evidence type="ECO:0000313" key="7">
    <source>
        <dbReference type="Proteomes" id="UP000298327"/>
    </source>
</evidence>
<sequence>MTQGWSAMFTYQTPFASVSDSAPGFPQSPLGSESAASRSRGGCAESQTFADPRLEKENDLGAASGLQRWTRKLLQTPRPGGNNGTPTGRGSFLSGIAGPSQIKTVVAASEPAFKPRKVKKSGDSKYRDRATERRIGKESDYAKVEALLEDFEKQNAEIEDREKVEEQRKYLGGDSDHSILVKGLDFALLEQQKARLASVNSKIDDESLEEAFLQTAEPAVKSGTKRSRADLIRDLKEKRAGGRESSGSAPPEEKKTNDKFKPIGFKPIGAPAEEKGKKKKKVKAGDEGERKKKKRKVVSEEEKSLNAAKTEMAPLPTESPAVEVSTSILAPEPADEPVDEDFDIFAGAGDYEGLELGDDEEEEGEVDQDSLQAEKPPSAAEPPPVPSSTVTRRNWFDDKPEASPPLQTDTPGPSTAQAKPPPSPPTLEAGEEEEEPTRLVPLSSSAVPSIRDLLAMDEAAEKDKKRRERKEKKKDKGGGGDKLDRDYQRLKSYEAKKAAG</sequence>
<feature type="compositionally biased region" description="Acidic residues" evidence="4">
    <location>
        <begin position="352"/>
        <end position="368"/>
    </location>
</feature>
<dbReference type="PANTHER" id="PTHR12765">
    <property type="entry name" value="RED PROTEIN IK FACTOR CYTOKINE IK"/>
    <property type="match status" value="1"/>
</dbReference>
<gene>
    <name evidence="6" type="ORF">EVG20_g4837</name>
</gene>
<keyword evidence="7" id="KW-1185">Reference proteome</keyword>
<accession>A0A4Y9YXG8</accession>
<dbReference type="InterPro" id="IPR012916">
    <property type="entry name" value="RED_N"/>
</dbReference>
<keyword evidence="2" id="KW-0539">Nucleus</keyword>